<evidence type="ECO:0000313" key="2">
    <source>
        <dbReference type="EMBL" id="KPY94824.1"/>
    </source>
</evidence>
<keyword evidence="2" id="KW-0808">Transferase</keyword>
<accession>A0A0N8T6S7</accession>
<dbReference type="Proteomes" id="UP000050384">
    <property type="component" value="Unassembled WGS sequence"/>
</dbReference>
<dbReference type="EMBL" id="LJRI01000630">
    <property type="protein sequence ID" value="KPY94824.1"/>
    <property type="molecule type" value="Genomic_DNA"/>
</dbReference>
<feature type="compositionally biased region" description="Low complexity" evidence="1">
    <location>
        <begin position="136"/>
        <end position="151"/>
    </location>
</feature>
<organism evidence="2 3">
    <name type="scientific">Pseudomonas syringae pv. spinaceae</name>
    <dbReference type="NCBI Taxonomy" id="264459"/>
    <lineage>
        <taxon>Bacteria</taxon>
        <taxon>Pseudomonadati</taxon>
        <taxon>Pseudomonadota</taxon>
        <taxon>Gammaproteobacteria</taxon>
        <taxon>Pseudomonadales</taxon>
        <taxon>Pseudomonadaceae</taxon>
        <taxon>Pseudomonas</taxon>
        <taxon>Pseudomonas syringae</taxon>
    </lineage>
</organism>
<dbReference type="GO" id="GO:0008168">
    <property type="term" value="F:methyltransferase activity"/>
    <property type="evidence" value="ECO:0007669"/>
    <property type="project" value="UniProtKB-KW"/>
</dbReference>
<feature type="compositionally biased region" description="Low complexity" evidence="1">
    <location>
        <begin position="81"/>
        <end position="103"/>
    </location>
</feature>
<feature type="compositionally biased region" description="Polar residues" evidence="1">
    <location>
        <begin position="156"/>
        <end position="170"/>
    </location>
</feature>
<reference evidence="2 3" key="1">
    <citation type="submission" date="2015-09" db="EMBL/GenBank/DDBJ databases">
        <title>Genome announcement of multiple Pseudomonas syringae strains.</title>
        <authorList>
            <person name="Thakur S."/>
            <person name="Wang P.W."/>
            <person name="Gong Y."/>
            <person name="Weir B.S."/>
            <person name="Guttman D.S."/>
        </authorList>
    </citation>
    <scope>NUCLEOTIDE SEQUENCE [LARGE SCALE GENOMIC DNA]</scope>
    <source>
        <strain evidence="2 3">ICMP16929</strain>
    </source>
</reference>
<sequence>MSAPPAPIATPTTPALRASESLTPSPTTIGRKPLAISPITRLSLSSGNACACTSAMPISRARLSATLCRSPVSNNCRPMPSSRSSSSAAWASGLTLSASSSQARNTPSSDSPASGPSCAGTCGVTIPSCSNNSGRPSAASPCSVAASTPSPWRSRVSVNGSRRLLSTSPANARLTG</sequence>
<name>A0A0N8T6S7_PSESX</name>
<proteinExistence type="predicted"/>
<dbReference type="GO" id="GO:0032259">
    <property type="term" value="P:methylation"/>
    <property type="evidence" value="ECO:0007669"/>
    <property type="project" value="UniProtKB-KW"/>
</dbReference>
<feature type="region of interest" description="Disordered" evidence="1">
    <location>
        <begin position="1"/>
        <end position="33"/>
    </location>
</feature>
<evidence type="ECO:0000256" key="1">
    <source>
        <dbReference type="SAM" id="MobiDB-lite"/>
    </source>
</evidence>
<feature type="compositionally biased region" description="Polar residues" evidence="1">
    <location>
        <begin position="104"/>
        <end position="114"/>
    </location>
</feature>
<dbReference type="AlphaFoldDB" id="A0A0N8T6S7"/>
<protein>
    <submittedName>
        <fullName evidence="2">Methyltransferase</fullName>
    </submittedName>
</protein>
<keyword evidence="2" id="KW-0489">Methyltransferase</keyword>
<feature type="region of interest" description="Disordered" evidence="1">
    <location>
        <begin position="73"/>
        <end position="116"/>
    </location>
</feature>
<evidence type="ECO:0000313" key="3">
    <source>
        <dbReference type="Proteomes" id="UP000050384"/>
    </source>
</evidence>
<comment type="caution">
    <text evidence="2">The sequence shown here is derived from an EMBL/GenBank/DDBJ whole genome shotgun (WGS) entry which is preliminary data.</text>
</comment>
<gene>
    <name evidence="2" type="ORF">ALO94_201240</name>
</gene>
<feature type="region of interest" description="Disordered" evidence="1">
    <location>
        <begin position="131"/>
        <end position="176"/>
    </location>
</feature>